<protein>
    <recommendedName>
        <fullName evidence="2">Ig-like domain-containing protein</fullName>
    </recommendedName>
</protein>
<evidence type="ECO:0000313" key="3">
    <source>
        <dbReference type="EMBL" id="MBE1602407.1"/>
    </source>
</evidence>
<feature type="domain" description="Ig-like" evidence="2">
    <location>
        <begin position="504"/>
        <end position="584"/>
    </location>
</feature>
<sequence>MAPSTPAPRTTDIRTTRTHASRTQAPRTRRPRAVALALGTAVAVVSAVVTATPAAAAGYATTAGPWSATTALTGADGRQTLIDAKTAGDGTTFALWRDRAADGTHWDFDIAVKAAGSGTWGASHTLATGRASTSPAVLTVTPTGQGVVTWVEGRGPDGDLAAVAATWSGGSWSEPVPLATYPNGTYLGLPRLASAADGTLTAVWDQGEFDDYKVMTATRAPGAGTWSTPQPLAAVTTGSVYDLAVTVTPNGAATAVWDVYDQVADGNQHTVFTATRATADGSWSEGTVLPGVGLTDGVVQVTSDAKGATTVLWRGANAAGTGTDLKSVTRTSSSANWGGVQTAVPGFSYDDGSDPLTAPDGDLTYVWVGWSSADGEPVVRSVTRNASTGTWSAPRTLSTGYVTWDVDASIGADGTVQVVWPQVPSIDNGNDHYLQWAVRADGTWSRATALNSEPVPDVSSTEALSGEVAAGPDGRATVLSREAVGSGDYTSQVSVQWQTLLTKPVITSKATLSGTVRTGSKVTCDAAWTGTGAKTAWSWLRDGTVVSGATGRTRTLTAADYKHKVSCRATVTNNAGSVRSTSAAATVAVGPALRATKAPAITGTDRTGYRLTAAHGTWSPTATSYTYVWKRDGRTITGATRSTYVPAKADKGHKITAKVTAKRYGWTDGSATTASVTVR</sequence>
<dbReference type="AlphaFoldDB" id="A0A8I0TVY6"/>
<dbReference type="PROSITE" id="PS50835">
    <property type="entry name" value="IG_LIKE"/>
    <property type="match status" value="1"/>
</dbReference>
<evidence type="ECO:0000259" key="2">
    <source>
        <dbReference type="PROSITE" id="PS50835"/>
    </source>
</evidence>
<dbReference type="GeneID" id="86832988"/>
<evidence type="ECO:0000313" key="4">
    <source>
        <dbReference type="Proteomes" id="UP000629287"/>
    </source>
</evidence>
<dbReference type="InterPro" id="IPR007110">
    <property type="entry name" value="Ig-like_dom"/>
</dbReference>
<keyword evidence="4" id="KW-1185">Reference proteome</keyword>
<name>A0A8I0TVY6_9ACTN</name>
<accession>A0A8I0TVY6</accession>
<dbReference type="Gene3D" id="2.60.40.2700">
    <property type="match status" value="2"/>
</dbReference>
<gene>
    <name evidence="3" type="ORF">H4687_008536</name>
</gene>
<organism evidence="3 4">
    <name type="scientific">Streptomyces stelliscabiei</name>
    <dbReference type="NCBI Taxonomy" id="146820"/>
    <lineage>
        <taxon>Bacteria</taxon>
        <taxon>Bacillati</taxon>
        <taxon>Actinomycetota</taxon>
        <taxon>Actinomycetes</taxon>
        <taxon>Kitasatosporales</taxon>
        <taxon>Streptomycetaceae</taxon>
        <taxon>Streptomyces</taxon>
    </lineage>
</organism>
<dbReference type="EMBL" id="JADBGF010000001">
    <property type="protein sequence ID" value="MBE1602407.1"/>
    <property type="molecule type" value="Genomic_DNA"/>
</dbReference>
<dbReference type="Proteomes" id="UP000629287">
    <property type="component" value="Unassembled WGS sequence"/>
</dbReference>
<reference evidence="3 4" key="1">
    <citation type="submission" date="2020-10" db="EMBL/GenBank/DDBJ databases">
        <title>Sequencing the genomes of 1000 actinobacteria strains.</title>
        <authorList>
            <person name="Klenk H.-P."/>
        </authorList>
    </citation>
    <scope>NUCLEOTIDE SEQUENCE [LARGE SCALE GENOMIC DNA]</scope>
    <source>
        <strain evidence="3 4">DSM 41803</strain>
    </source>
</reference>
<dbReference type="RefSeq" id="WP_159026142.1">
    <property type="nucleotide sequence ID" value="NZ_JADBGF010000001.1"/>
</dbReference>
<comment type="caution">
    <text evidence="3">The sequence shown here is derived from an EMBL/GenBank/DDBJ whole genome shotgun (WGS) entry which is preliminary data.</text>
</comment>
<evidence type="ECO:0000256" key="1">
    <source>
        <dbReference type="SAM" id="MobiDB-lite"/>
    </source>
</evidence>
<dbReference type="OrthoDB" id="614750at2"/>
<feature type="region of interest" description="Disordered" evidence="1">
    <location>
        <begin position="1"/>
        <end position="31"/>
    </location>
</feature>
<proteinExistence type="predicted"/>